<dbReference type="GeneID" id="28977337"/>
<dbReference type="OMA" id="GTDQWCS"/>
<name>A0A194S4X7_RHOGW</name>
<dbReference type="SUPFAM" id="SSF160104">
    <property type="entry name" value="Acetoacetate decarboxylase-like"/>
    <property type="match status" value="1"/>
</dbReference>
<keyword evidence="3" id="KW-1185">Reference proteome</keyword>
<protein>
    <recommendedName>
        <fullName evidence="4">Acetoacetate decarboxylase</fullName>
    </recommendedName>
</protein>
<dbReference type="Gene3D" id="2.40.400.10">
    <property type="entry name" value="Acetoacetate decarboxylase-like"/>
    <property type="match status" value="1"/>
</dbReference>
<feature type="region of interest" description="Disordered" evidence="1">
    <location>
        <begin position="243"/>
        <end position="263"/>
    </location>
</feature>
<sequence>MAAPAPQAIPVCSAPWSLTGEGWILPLFTPFSKEPIPLPSGAYAPLERGSKADLSERYHGGFGVVLVVRYESSNVGPYDELMIIPGLFSHPGKDGGGGEPSYALAITRIYVSTVASVANGRREWGIPKHRAVFDFQISSSGRTTLSVSHPSSPSTPFFRIAFRPSRLTPLSIPIRTSWLSTRLARVCMAGYEPALVQPPLPAAEEGDDQGTGQRADALVASEQPYRVEPSAAGWARAVVVEAFPEEEEGEGKDGSSGRDWSGFGDGEGFPHFEVYGARLNLHVQGLEMGFPVPSVVEG</sequence>
<proteinExistence type="predicted"/>
<evidence type="ECO:0000313" key="3">
    <source>
        <dbReference type="Proteomes" id="UP000053890"/>
    </source>
</evidence>
<accession>A0A194S4X7</accession>
<evidence type="ECO:0000256" key="1">
    <source>
        <dbReference type="SAM" id="MobiDB-lite"/>
    </source>
</evidence>
<dbReference type="Proteomes" id="UP000053890">
    <property type="component" value="Unassembled WGS sequence"/>
</dbReference>
<gene>
    <name evidence="2" type="ORF">RHOBADRAFT_53543</name>
</gene>
<evidence type="ECO:0000313" key="2">
    <source>
        <dbReference type="EMBL" id="KPV75579.1"/>
    </source>
</evidence>
<dbReference type="OrthoDB" id="9970474at2759"/>
<dbReference type="AlphaFoldDB" id="A0A194S4X7"/>
<dbReference type="PANTHER" id="PTHR40518">
    <property type="entry name" value="ACETOACETATE DECARBOXYLASE"/>
    <property type="match status" value="1"/>
</dbReference>
<dbReference type="EMBL" id="KQ474078">
    <property type="protein sequence ID" value="KPV75579.1"/>
    <property type="molecule type" value="Genomic_DNA"/>
</dbReference>
<reference evidence="2 3" key="1">
    <citation type="journal article" date="2015" name="Front. Microbiol.">
        <title>Genome sequence of the plant growth promoting endophytic yeast Rhodotorula graminis WP1.</title>
        <authorList>
            <person name="Firrincieli A."/>
            <person name="Otillar R."/>
            <person name="Salamov A."/>
            <person name="Schmutz J."/>
            <person name="Khan Z."/>
            <person name="Redman R.S."/>
            <person name="Fleck N.D."/>
            <person name="Lindquist E."/>
            <person name="Grigoriev I.V."/>
            <person name="Doty S.L."/>
        </authorList>
    </citation>
    <scope>NUCLEOTIDE SEQUENCE [LARGE SCALE GENOMIC DNA]</scope>
    <source>
        <strain evidence="2 3">WP1</strain>
    </source>
</reference>
<dbReference type="PANTHER" id="PTHR40518:SF1">
    <property type="entry name" value="ACETOACETATE DECARBOXYLASE"/>
    <property type="match status" value="1"/>
</dbReference>
<evidence type="ECO:0008006" key="4">
    <source>
        <dbReference type="Google" id="ProtNLM"/>
    </source>
</evidence>
<dbReference type="InterPro" id="IPR023375">
    <property type="entry name" value="ADC_dom_sf"/>
</dbReference>
<organism evidence="2 3">
    <name type="scientific">Rhodotorula graminis (strain WP1)</name>
    <dbReference type="NCBI Taxonomy" id="578459"/>
    <lineage>
        <taxon>Eukaryota</taxon>
        <taxon>Fungi</taxon>
        <taxon>Dikarya</taxon>
        <taxon>Basidiomycota</taxon>
        <taxon>Pucciniomycotina</taxon>
        <taxon>Microbotryomycetes</taxon>
        <taxon>Sporidiobolales</taxon>
        <taxon>Sporidiobolaceae</taxon>
        <taxon>Rhodotorula</taxon>
    </lineage>
</organism>
<dbReference type="RefSeq" id="XP_018271628.1">
    <property type="nucleotide sequence ID" value="XM_018416889.1"/>
</dbReference>